<comment type="caution">
    <text evidence="2">The sequence shown here is derived from an EMBL/GenBank/DDBJ whole genome shotgun (WGS) entry which is preliminary data.</text>
</comment>
<dbReference type="RefSeq" id="WP_319222830.1">
    <property type="nucleotide sequence ID" value="NZ_JARUMK010000001.1"/>
</dbReference>
<dbReference type="Pfam" id="PF08808">
    <property type="entry name" value="RES"/>
    <property type="match status" value="1"/>
</dbReference>
<evidence type="ECO:0000313" key="3">
    <source>
        <dbReference type="Proteomes" id="UP001382181"/>
    </source>
</evidence>
<evidence type="ECO:0000313" key="2">
    <source>
        <dbReference type="EMBL" id="MEH0562324.1"/>
    </source>
</evidence>
<reference evidence="2 3" key="1">
    <citation type="submission" date="2023-04" db="EMBL/GenBank/DDBJ databases">
        <title>Genomic diversity of scab-causing Streptomyces spp. in the province of Quebec, Canada.</title>
        <authorList>
            <person name="Biessy A."/>
            <person name="Cadieux M."/>
            <person name="Ciotola M."/>
            <person name="Filion M."/>
        </authorList>
    </citation>
    <scope>NUCLEOTIDE SEQUENCE [LARGE SCALE GENOMIC DNA]</scope>
    <source>
        <strain evidence="2 3">B21-103</strain>
    </source>
</reference>
<accession>A0ABU8A8I2</accession>
<dbReference type="Proteomes" id="UP001382181">
    <property type="component" value="Unassembled WGS sequence"/>
</dbReference>
<dbReference type="InterPro" id="IPR014914">
    <property type="entry name" value="RES_dom"/>
</dbReference>
<keyword evidence="3" id="KW-1185">Reference proteome</keyword>
<protein>
    <submittedName>
        <fullName evidence="2">RES domain-containing protein</fullName>
    </submittedName>
</protein>
<dbReference type="EMBL" id="JARUMK010000001">
    <property type="protein sequence ID" value="MEH0562324.1"/>
    <property type="molecule type" value="Genomic_DNA"/>
</dbReference>
<gene>
    <name evidence="2" type="ORF">QBA37_24240</name>
</gene>
<evidence type="ECO:0000259" key="1">
    <source>
        <dbReference type="Pfam" id="PF08808"/>
    </source>
</evidence>
<name>A0ABU8A8I2_9ACTN</name>
<organism evidence="2 3">
    <name type="scientific">Streptomyces silvae</name>
    <dbReference type="NCBI Taxonomy" id="2803812"/>
    <lineage>
        <taxon>Bacteria</taxon>
        <taxon>Bacillati</taxon>
        <taxon>Actinomycetota</taxon>
        <taxon>Actinomycetes</taxon>
        <taxon>Kitasatosporales</taxon>
        <taxon>Streptomycetaceae</taxon>
        <taxon>Streptomyces</taxon>
    </lineage>
</organism>
<sequence length="227" mass="25763">MAVRGDQPDVRLIPAPERGVWRLGKVREPLRYEQIGRDDADSSAGNQWSLVGYGTLYCASEQVGCLAEALAPFRVHPDWRDLAAADWEDGAPGLVPPDWPTRHTLERLELSKDARFLDVDDERTLTTLSDELRETLRLNGVDKLSRDHIEGFNRKITRAISAWAISQREPEQGGRLVHGIAYRSRLGMHQCWAVYNDVAFTRIESNLIFPEDAALRSVVEAYDLRLR</sequence>
<feature type="domain" description="RES" evidence="1">
    <location>
        <begin position="28"/>
        <end position="201"/>
    </location>
</feature>
<proteinExistence type="predicted"/>